<comment type="caution">
    <text evidence="2">The sequence shown here is derived from an EMBL/GenBank/DDBJ whole genome shotgun (WGS) entry which is preliminary data.</text>
</comment>
<feature type="domain" description="N-acetyltransferase" evidence="1">
    <location>
        <begin position="1"/>
        <end position="136"/>
    </location>
</feature>
<protein>
    <submittedName>
        <fullName evidence="2">GNAT family N-acetyltransferase</fullName>
    </submittedName>
</protein>
<reference evidence="3" key="1">
    <citation type="journal article" date="2019" name="Int. J. Syst. Evol. Microbiol.">
        <title>The Global Catalogue of Microorganisms (GCM) 10K type strain sequencing project: providing services to taxonomists for standard genome sequencing and annotation.</title>
        <authorList>
            <consortium name="The Broad Institute Genomics Platform"/>
            <consortium name="The Broad Institute Genome Sequencing Center for Infectious Disease"/>
            <person name="Wu L."/>
            <person name="Ma J."/>
        </authorList>
    </citation>
    <scope>NUCLEOTIDE SEQUENCE [LARGE SCALE GENOMIC DNA]</scope>
    <source>
        <strain evidence="3">CECT 7956</strain>
    </source>
</reference>
<dbReference type="SUPFAM" id="SSF55729">
    <property type="entry name" value="Acyl-CoA N-acyltransferases (Nat)"/>
    <property type="match status" value="1"/>
</dbReference>
<gene>
    <name evidence="2" type="ORF">ACFOOI_18410</name>
</gene>
<proteinExistence type="predicted"/>
<evidence type="ECO:0000313" key="2">
    <source>
        <dbReference type="EMBL" id="MFC3812641.1"/>
    </source>
</evidence>
<dbReference type="PROSITE" id="PS51186">
    <property type="entry name" value="GNAT"/>
    <property type="match status" value="1"/>
</dbReference>
<dbReference type="RefSeq" id="WP_379839527.1">
    <property type="nucleotide sequence ID" value="NZ_JBHRYQ010000001.1"/>
</dbReference>
<dbReference type="InterPro" id="IPR000182">
    <property type="entry name" value="GNAT_dom"/>
</dbReference>
<dbReference type="InterPro" id="IPR016181">
    <property type="entry name" value="Acyl_CoA_acyltransferase"/>
</dbReference>
<evidence type="ECO:0000313" key="3">
    <source>
        <dbReference type="Proteomes" id="UP001595616"/>
    </source>
</evidence>
<organism evidence="2 3">
    <name type="scientific">Lacihabitans lacunae</name>
    <dbReference type="NCBI Taxonomy" id="1028214"/>
    <lineage>
        <taxon>Bacteria</taxon>
        <taxon>Pseudomonadati</taxon>
        <taxon>Bacteroidota</taxon>
        <taxon>Cytophagia</taxon>
        <taxon>Cytophagales</taxon>
        <taxon>Leadbetterellaceae</taxon>
        <taxon>Lacihabitans</taxon>
    </lineage>
</organism>
<keyword evidence="3" id="KW-1185">Reference proteome</keyword>
<dbReference type="EMBL" id="JBHRYQ010000001">
    <property type="protein sequence ID" value="MFC3812641.1"/>
    <property type="molecule type" value="Genomic_DNA"/>
</dbReference>
<dbReference type="Pfam" id="PF13673">
    <property type="entry name" value="Acetyltransf_10"/>
    <property type="match status" value="1"/>
</dbReference>
<dbReference type="CDD" id="cd04301">
    <property type="entry name" value="NAT_SF"/>
    <property type="match status" value="1"/>
</dbReference>
<sequence length="136" mass="15824">METKISEITAEQTHDLRHRVMWPDQPISFAILPEDANGVHFGLWKNEVLISIVSVFLNEKEAQFRKFATETTEQGHGYGSQLLHHMIDFTKSKGVQLLWCNARSEKAYFYEKFGFKTTDETYTKKGIDFVKMQMSL</sequence>
<accession>A0ABV7Z0G0</accession>
<dbReference type="Gene3D" id="3.40.630.30">
    <property type="match status" value="1"/>
</dbReference>
<evidence type="ECO:0000259" key="1">
    <source>
        <dbReference type="PROSITE" id="PS51186"/>
    </source>
</evidence>
<name>A0ABV7Z0G0_9BACT</name>
<dbReference type="Proteomes" id="UP001595616">
    <property type="component" value="Unassembled WGS sequence"/>
</dbReference>